<dbReference type="InterPro" id="IPR007253">
    <property type="entry name" value="Cell_wall-bd_2"/>
</dbReference>
<name>A0ABT2GSR9_9MICO</name>
<dbReference type="Gene3D" id="2.60.40.3440">
    <property type="match status" value="1"/>
</dbReference>
<dbReference type="Pfam" id="PF04122">
    <property type="entry name" value="CW_binding_2"/>
    <property type="match status" value="3"/>
</dbReference>
<dbReference type="PANTHER" id="PTHR30032">
    <property type="entry name" value="N-ACETYLMURAMOYL-L-ALANINE AMIDASE-RELATED"/>
    <property type="match status" value="1"/>
</dbReference>
<protein>
    <submittedName>
        <fullName evidence="2">Cell wall-binding repeat-containing protein</fullName>
    </submittedName>
</protein>
<accession>A0ABT2GSR9</accession>
<dbReference type="Pfam" id="PF17963">
    <property type="entry name" value="Big_9"/>
    <property type="match status" value="2"/>
</dbReference>
<dbReference type="Proteomes" id="UP001165584">
    <property type="component" value="Unassembled WGS sequence"/>
</dbReference>
<comment type="caution">
    <text evidence="2">The sequence shown here is derived from an EMBL/GenBank/DDBJ whole genome shotgun (WGS) entry which is preliminary data.</text>
</comment>
<organism evidence="2 3">
    <name type="scientific">Herbiconiux aconitum</name>
    <dbReference type="NCBI Taxonomy" id="2970913"/>
    <lineage>
        <taxon>Bacteria</taxon>
        <taxon>Bacillati</taxon>
        <taxon>Actinomycetota</taxon>
        <taxon>Actinomycetes</taxon>
        <taxon>Micrococcales</taxon>
        <taxon>Microbacteriaceae</taxon>
        <taxon>Herbiconiux</taxon>
    </lineage>
</organism>
<evidence type="ECO:0000313" key="2">
    <source>
        <dbReference type="EMBL" id="MCS5717886.1"/>
    </source>
</evidence>
<reference evidence="2" key="1">
    <citation type="submission" date="2022-08" db="EMBL/GenBank/DDBJ databases">
        <authorList>
            <person name="Deng Y."/>
            <person name="Han X.-F."/>
            <person name="Zhang Y.-Q."/>
        </authorList>
    </citation>
    <scope>NUCLEOTIDE SEQUENCE</scope>
    <source>
        <strain evidence="2">CPCC 205763</strain>
    </source>
</reference>
<evidence type="ECO:0000256" key="1">
    <source>
        <dbReference type="SAM" id="SignalP"/>
    </source>
</evidence>
<keyword evidence="3" id="KW-1185">Reference proteome</keyword>
<feature type="chain" id="PRO_5045799302" evidence="1">
    <location>
        <begin position="40"/>
        <end position="532"/>
    </location>
</feature>
<dbReference type="EMBL" id="JANLCM010000001">
    <property type="protein sequence ID" value="MCS5717886.1"/>
    <property type="molecule type" value="Genomic_DNA"/>
</dbReference>
<gene>
    <name evidence="2" type="ORF">N1027_07030</name>
</gene>
<feature type="signal peptide" evidence="1">
    <location>
        <begin position="1"/>
        <end position="39"/>
    </location>
</feature>
<dbReference type="Gene3D" id="3.40.50.12090">
    <property type="match status" value="2"/>
</dbReference>
<dbReference type="PANTHER" id="PTHR30032:SF8">
    <property type="entry name" value="GERMINATION-SPECIFIC N-ACETYLMURAMOYL-L-ALANINE AMIDASE"/>
    <property type="match status" value="1"/>
</dbReference>
<evidence type="ECO:0000313" key="3">
    <source>
        <dbReference type="Proteomes" id="UP001165584"/>
    </source>
</evidence>
<keyword evidence="1" id="KW-0732">Signal</keyword>
<sequence>MNEISQGRSARPARWLLALALGTVLTAAPMLASAPPANAAGPYVAVDDTYSTTQSAKFTSQLGVQANDSLGGEDLAWWAPLSSLPKHGQVLPLLEKGKFTYTPDAGFSGTDSFQYCLTKVFAECASNYATVTITVDAAVPVDDHLATPVGAPLLLSSALLLANDVNAAHVQLSASPRPTMHGVLAINPDLSVTYTPNAGFIGVDTLTYCLAELAHAACQTSSATVFINVGMPVTSRVSGADRYEVAVQIANGMFPTTAPVLFVASGVNYPDALSAGPAAAKLGGALLLTLPDRVPDNVAAKVSSLKPGRIVIIGGVNSVSEAVVGQLKTLVPGATLERVGGADRYEVSRAIADKMFGPFAHAQVTTGATFADALSAGAAAGAVGEPVVLVKGDAPAADAPTLALFATHNASALTIVGGVNSVSTAVEMSLQKVGPVNRIGGADRFEASYNLNHAAFTKADTVYLATGLNFPDALAGSVLAGSGKSPLYVIPKSCVPRVVIDDIVRLGAKKVVLLGGTDSLTDDVAKLIACKV</sequence>
<proteinExistence type="predicted"/>
<dbReference type="Gene3D" id="2.60.40.2810">
    <property type="match status" value="1"/>
</dbReference>
<dbReference type="InterPro" id="IPR051922">
    <property type="entry name" value="Bact_Sporulation_Assoc"/>
</dbReference>
<dbReference type="RefSeq" id="WP_259506480.1">
    <property type="nucleotide sequence ID" value="NZ_JANLCM010000001.1"/>
</dbReference>